<protein>
    <submittedName>
        <fullName evidence="10">Glycine betaine transporter</fullName>
    </submittedName>
</protein>
<dbReference type="Gene3D" id="3.30.70.1450">
    <property type="entry name" value="Regulator of K+ conductance, C-terminal domain"/>
    <property type="match status" value="1"/>
</dbReference>
<gene>
    <name evidence="10" type="ORF">BleG1_0175</name>
</gene>
<dbReference type="GO" id="GO:0006813">
    <property type="term" value="P:potassium ion transport"/>
    <property type="evidence" value="ECO:0007669"/>
    <property type="project" value="InterPro"/>
</dbReference>
<dbReference type="OrthoDB" id="9775735at2"/>
<keyword evidence="4" id="KW-1003">Cell membrane</keyword>
<keyword evidence="6 8" id="KW-1133">Transmembrane helix</keyword>
<evidence type="ECO:0000256" key="8">
    <source>
        <dbReference type="SAM" id="Phobius"/>
    </source>
</evidence>
<sequence length="632" mass="69033">MASTSKKESLKEQASPFVLITSTILIVLFVLWGIISPSHLGTTAESALDWIIENFGWFYMTIASLFILFGLVVAISPFGKLRLGKDNDRPEHSFISWVGMLFAAGLGVGFVFFGVAEPILYYAEQPPGYSFSLPEQGGDAAEVGLRYGVFHWGLHAWGAFSVVGLTLAYVQFRKNRPALISSAFYPLLGNKTDGWMGKGIDLLAVISTCAGVATTFGISALQISGGISFLSPLENGIPLQLSIIAIITFLFLFSAVRGINKGIKRLTNLNLILAGILMFFVLFAGQTITLLESMVTTLGSYAANVVSMSFSMDPYSDDGWLGANTIFFWAWHMSWSPFVGLFIARISKGRTIREFIAGVLLVPTVMAIIWFSVFGGTALDIQLSGVYDMASVATNEVELTLFYLLDQLPLTMISSILAVLVVGIFFVTSADSAAFVLGSMTSNGSLNPSFKLKILWGVLIAGTASVLLVSGDGGLDALQTAALTAALPFAFILVFMLIAMGTMLTRDWKTEQRRKQHAHDDELKKAMKEEAYEDLKKELTSEWREELKRELLANGRATAEMVHFQTTEDSWITGKTLAEIKFPAHVNVSAIERGDSMLSPTGSTMIQAGDYLYILVEIEQKEAVQDILRKTI</sequence>
<dbReference type="AlphaFoldDB" id="A0A060LWW6"/>
<dbReference type="InterPro" id="IPR000060">
    <property type="entry name" value="BCCT_transptr"/>
</dbReference>
<evidence type="ECO:0000256" key="2">
    <source>
        <dbReference type="ARBA" id="ARBA00005658"/>
    </source>
</evidence>
<dbReference type="EMBL" id="CP003923">
    <property type="protein sequence ID" value="AIC92783.1"/>
    <property type="molecule type" value="Genomic_DNA"/>
</dbReference>
<evidence type="ECO:0000256" key="6">
    <source>
        <dbReference type="ARBA" id="ARBA00022989"/>
    </source>
</evidence>
<feature type="transmembrane region" description="Helical" evidence="8">
    <location>
        <begin position="94"/>
        <end position="116"/>
    </location>
</feature>
<feature type="transmembrane region" description="Helical" evidence="8">
    <location>
        <begin position="355"/>
        <end position="379"/>
    </location>
</feature>
<evidence type="ECO:0000313" key="10">
    <source>
        <dbReference type="EMBL" id="AIC92783.1"/>
    </source>
</evidence>
<dbReference type="InterPro" id="IPR006037">
    <property type="entry name" value="RCK_C"/>
</dbReference>
<dbReference type="InterPro" id="IPR036721">
    <property type="entry name" value="RCK_C_sf"/>
</dbReference>
<dbReference type="SUPFAM" id="SSF116726">
    <property type="entry name" value="TrkA C-terminal domain-like"/>
    <property type="match status" value="1"/>
</dbReference>
<feature type="transmembrane region" description="Helical" evidence="8">
    <location>
        <begin position="412"/>
        <end position="438"/>
    </location>
</feature>
<feature type="transmembrane region" description="Helical" evidence="8">
    <location>
        <begin position="450"/>
        <end position="469"/>
    </location>
</feature>
<dbReference type="eggNOG" id="COG1292">
    <property type="taxonomic scope" value="Bacteria"/>
</dbReference>
<feature type="transmembrane region" description="Helical" evidence="8">
    <location>
        <begin position="202"/>
        <end position="225"/>
    </location>
</feature>
<name>A0A060LWW6_9BACI</name>
<evidence type="ECO:0000259" key="9">
    <source>
        <dbReference type="PROSITE" id="PS51202"/>
    </source>
</evidence>
<dbReference type="HOGENOM" id="CLU_010118_4_1_9"/>
<dbReference type="Proteomes" id="UP000027142">
    <property type="component" value="Chromosome"/>
</dbReference>
<dbReference type="PATRIC" id="fig|1246626.3.peg.158"/>
<dbReference type="PANTHER" id="PTHR30047">
    <property type="entry name" value="HIGH-AFFINITY CHOLINE TRANSPORT PROTEIN-RELATED"/>
    <property type="match status" value="1"/>
</dbReference>
<feature type="domain" description="RCK C-terminal" evidence="9">
    <location>
        <begin position="549"/>
        <end position="630"/>
    </location>
</feature>
<dbReference type="PANTHER" id="PTHR30047:SF7">
    <property type="entry name" value="HIGH-AFFINITY CHOLINE TRANSPORT PROTEIN"/>
    <property type="match status" value="1"/>
</dbReference>
<dbReference type="GO" id="GO:0008324">
    <property type="term" value="F:monoatomic cation transmembrane transporter activity"/>
    <property type="evidence" value="ECO:0007669"/>
    <property type="project" value="InterPro"/>
</dbReference>
<comment type="similarity">
    <text evidence="2">Belongs to the BCCT transporter (TC 2.A.15) family.</text>
</comment>
<evidence type="ECO:0000256" key="7">
    <source>
        <dbReference type="ARBA" id="ARBA00023136"/>
    </source>
</evidence>
<comment type="subcellular location">
    <subcellularLocation>
        <location evidence="1">Cell membrane</location>
        <topology evidence="1">Multi-pass membrane protein</topology>
    </subcellularLocation>
</comment>
<evidence type="ECO:0000313" key="11">
    <source>
        <dbReference type="Proteomes" id="UP000027142"/>
    </source>
</evidence>
<dbReference type="eggNOG" id="COG3263">
    <property type="taxonomic scope" value="Bacteria"/>
</dbReference>
<dbReference type="GO" id="GO:0005886">
    <property type="term" value="C:plasma membrane"/>
    <property type="evidence" value="ECO:0007669"/>
    <property type="project" value="UniProtKB-SubCell"/>
</dbReference>
<feature type="transmembrane region" description="Helical" evidence="8">
    <location>
        <begin position="320"/>
        <end position="343"/>
    </location>
</feature>
<dbReference type="KEGG" id="ble:BleG1_0175"/>
<feature type="transmembrane region" description="Helical" evidence="8">
    <location>
        <begin position="16"/>
        <end position="35"/>
    </location>
</feature>
<keyword evidence="11" id="KW-1185">Reference proteome</keyword>
<evidence type="ECO:0000256" key="1">
    <source>
        <dbReference type="ARBA" id="ARBA00004651"/>
    </source>
</evidence>
<feature type="transmembrane region" description="Helical" evidence="8">
    <location>
        <begin position="271"/>
        <end position="291"/>
    </location>
</feature>
<evidence type="ECO:0000256" key="5">
    <source>
        <dbReference type="ARBA" id="ARBA00022692"/>
    </source>
</evidence>
<feature type="transmembrane region" description="Helical" evidence="8">
    <location>
        <begin position="237"/>
        <end position="259"/>
    </location>
</feature>
<dbReference type="Pfam" id="PF02028">
    <property type="entry name" value="BCCT"/>
    <property type="match status" value="1"/>
</dbReference>
<dbReference type="NCBIfam" id="TIGR00842">
    <property type="entry name" value="bcct"/>
    <property type="match status" value="1"/>
</dbReference>
<proteinExistence type="inferred from homology"/>
<feature type="transmembrane region" description="Helical" evidence="8">
    <location>
        <begin position="481"/>
        <end position="505"/>
    </location>
</feature>
<feature type="transmembrane region" description="Helical" evidence="8">
    <location>
        <begin position="149"/>
        <end position="170"/>
    </location>
</feature>
<keyword evidence="5 8" id="KW-0812">Transmembrane</keyword>
<reference evidence="10 11" key="1">
    <citation type="journal article" date="2014" name="Gene">
        <title>A comparative genomic analysis of the alkalitolerant soil bacterium Bacillus lehensis G1.</title>
        <authorList>
            <person name="Noor Y.M."/>
            <person name="Samsulrizal N.H."/>
            <person name="Jema'on N.A."/>
            <person name="Low K.O."/>
            <person name="Ramli A.N."/>
            <person name="Alias N.I."/>
            <person name="Damis S.I."/>
            <person name="Fuzi S.F."/>
            <person name="Isa M.N."/>
            <person name="Murad A.M."/>
            <person name="Raih M.F."/>
            <person name="Bakar F.D."/>
            <person name="Najimudin N."/>
            <person name="Mahadi N.M."/>
            <person name="Illias R.M."/>
        </authorList>
    </citation>
    <scope>NUCLEOTIDE SEQUENCE [LARGE SCALE GENOMIC DNA]</scope>
    <source>
        <strain evidence="10 11">G1</strain>
    </source>
</reference>
<evidence type="ECO:0000256" key="3">
    <source>
        <dbReference type="ARBA" id="ARBA00022448"/>
    </source>
</evidence>
<feature type="transmembrane region" description="Helical" evidence="8">
    <location>
        <begin position="55"/>
        <end position="74"/>
    </location>
</feature>
<dbReference type="Pfam" id="PF02080">
    <property type="entry name" value="TrkA_C"/>
    <property type="match status" value="1"/>
</dbReference>
<evidence type="ECO:0000256" key="4">
    <source>
        <dbReference type="ARBA" id="ARBA00022475"/>
    </source>
</evidence>
<dbReference type="RefSeq" id="WP_038476044.1">
    <property type="nucleotide sequence ID" value="NZ_CP003923.1"/>
</dbReference>
<keyword evidence="3" id="KW-0813">Transport</keyword>
<keyword evidence="7 8" id="KW-0472">Membrane</keyword>
<accession>A0A060LWW6</accession>
<organism evidence="10 11">
    <name type="scientific">Shouchella lehensis G1</name>
    <dbReference type="NCBI Taxonomy" id="1246626"/>
    <lineage>
        <taxon>Bacteria</taxon>
        <taxon>Bacillati</taxon>
        <taxon>Bacillota</taxon>
        <taxon>Bacilli</taxon>
        <taxon>Bacillales</taxon>
        <taxon>Bacillaceae</taxon>
        <taxon>Shouchella</taxon>
    </lineage>
</organism>
<dbReference type="PROSITE" id="PS51202">
    <property type="entry name" value="RCK_C"/>
    <property type="match status" value="1"/>
</dbReference>